<dbReference type="PANTHER" id="PTHR43591:SF10">
    <property type="entry name" value="ABC TRANSMEMBRANE TYPE-1 DOMAIN-CONTAINING PROTEIN-RELATED"/>
    <property type="match status" value="1"/>
</dbReference>
<evidence type="ECO:0008006" key="3">
    <source>
        <dbReference type="Google" id="ProtNLM"/>
    </source>
</evidence>
<dbReference type="Gene3D" id="3.40.50.150">
    <property type="entry name" value="Vaccinia Virus protein VP39"/>
    <property type="match status" value="1"/>
</dbReference>
<dbReference type="SUPFAM" id="SSF53335">
    <property type="entry name" value="S-adenosyl-L-methionine-dependent methyltransferases"/>
    <property type="match status" value="1"/>
</dbReference>
<dbReference type="AlphaFoldDB" id="A0A0D1XPF6"/>
<name>A0A0D1XPF6_9PEZI</name>
<dbReference type="RefSeq" id="XP_016214310.1">
    <property type="nucleotide sequence ID" value="XM_016358108.1"/>
</dbReference>
<proteinExistence type="predicted"/>
<dbReference type="VEuPathDB" id="FungiDB:PV09_04708"/>
<evidence type="ECO:0000313" key="1">
    <source>
        <dbReference type="EMBL" id="KIW04441.1"/>
    </source>
</evidence>
<protein>
    <recommendedName>
        <fullName evidence="3">Methyltransferase domain-containing protein</fullName>
    </recommendedName>
</protein>
<dbReference type="PANTHER" id="PTHR43591">
    <property type="entry name" value="METHYLTRANSFERASE"/>
    <property type="match status" value="1"/>
</dbReference>
<dbReference type="OrthoDB" id="2013972at2759"/>
<dbReference type="GO" id="GO:0008168">
    <property type="term" value="F:methyltransferase activity"/>
    <property type="evidence" value="ECO:0007669"/>
    <property type="project" value="TreeGrafter"/>
</dbReference>
<dbReference type="STRING" id="253628.A0A0D1XPF6"/>
<dbReference type="CDD" id="cd02440">
    <property type="entry name" value="AdoMet_MTases"/>
    <property type="match status" value="1"/>
</dbReference>
<dbReference type="EMBL" id="KN847541">
    <property type="protein sequence ID" value="KIW04441.1"/>
    <property type="molecule type" value="Genomic_DNA"/>
</dbReference>
<keyword evidence="2" id="KW-1185">Reference proteome</keyword>
<evidence type="ECO:0000313" key="2">
    <source>
        <dbReference type="Proteomes" id="UP000053259"/>
    </source>
</evidence>
<organism evidence="1 2">
    <name type="scientific">Verruconis gallopava</name>
    <dbReference type="NCBI Taxonomy" id="253628"/>
    <lineage>
        <taxon>Eukaryota</taxon>
        <taxon>Fungi</taxon>
        <taxon>Dikarya</taxon>
        <taxon>Ascomycota</taxon>
        <taxon>Pezizomycotina</taxon>
        <taxon>Dothideomycetes</taxon>
        <taxon>Pleosporomycetidae</taxon>
        <taxon>Venturiales</taxon>
        <taxon>Sympoventuriaceae</taxon>
        <taxon>Verruconis</taxon>
    </lineage>
</organism>
<gene>
    <name evidence="1" type="ORF">PV09_04708</name>
</gene>
<sequence length="322" mass="36641">MDATTIEVDSDTQSINSDYESVVSDTTSTRSSIFEYVYENGHTYHAYRAGQYLLPNDEKEQDRLDLQHHIFRLVLGGDITISKLKDPQRILDVGTGTGIWAIDAGDLFPSAEVIGVDLSPIQPNWTPPNVKFEIDDVTLPWTYELNSFDFIHIRTLGGSIKDWVGFLVQVYKHLKPGGLIEVSEIRTHFHCDDGSLGKDSNCVKWEETFHEIAKGIGLEFDQMPKMSGWVKEAGFTDIQEVEKLIPIGTWAKDKRLKEIGMYYLVHLLIGMEHYSIALFTRNGWLAEEVQVLLAKVRNELLSNKFHTYTKAVFVTARKPDTR</sequence>
<dbReference type="Pfam" id="PF13489">
    <property type="entry name" value="Methyltransf_23"/>
    <property type="match status" value="1"/>
</dbReference>
<dbReference type="RefSeq" id="XP_016214311.1">
    <property type="nucleotide sequence ID" value="XM_016358109.1"/>
</dbReference>
<accession>A0A0D1XPF6</accession>
<dbReference type="EMBL" id="KN847541">
    <property type="protein sequence ID" value="KIW04442.1"/>
    <property type="molecule type" value="Genomic_DNA"/>
</dbReference>
<dbReference type="InterPro" id="IPR029063">
    <property type="entry name" value="SAM-dependent_MTases_sf"/>
</dbReference>
<reference evidence="1 2" key="1">
    <citation type="submission" date="2015-01" db="EMBL/GenBank/DDBJ databases">
        <title>The Genome Sequence of Ochroconis gallopava CBS43764.</title>
        <authorList>
            <consortium name="The Broad Institute Genomics Platform"/>
            <person name="Cuomo C."/>
            <person name="de Hoog S."/>
            <person name="Gorbushina A."/>
            <person name="Stielow B."/>
            <person name="Teixiera M."/>
            <person name="Abouelleil A."/>
            <person name="Chapman S.B."/>
            <person name="Priest M."/>
            <person name="Young S.K."/>
            <person name="Wortman J."/>
            <person name="Nusbaum C."/>
            <person name="Birren B."/>
        </authorList>
    </citation>
    <scope>NUCLEOTIDE SEQUENCE [LARGE SCALE GENOMIC DNA]</scope>
    <source>
        <strain evidence="1 2">CBS 43764</strain>
    </source>
</reference>
<dbReference type="HOGENOM" id="CLU_010595_7_1_1"/>
<dbReference type="Proteomes" id="UP000053259">
    <property type="component" value="Unassembled WGS sequence"/>
</dbReference>
<dbReference type="GeneID" id="27312681"/>